<evidence type="ECO:0000256" key="7">
    <source>
        <dbReference type="ARBA" id="ARBA00023093"/>
    </source>
</evidence>
<proteinExistence type="inferred from homology"/>
<evidence type="ECO:0000256" key="3">
    <source>
        <dbReference type="ARBA" id="ARBA00007498"/>
    </source>
</evidence>
<evidence type="ECO:0000256" key="1">
    <source>
        <dbReference type="ARBA" id="ARBA00004192"/>
    </source>
</evidence>
<comment type="similarity">
    <text evidence="3">Belongs to the vesivirus VP2 protein family.</text>
</comment>
<dbReference type="GO" id="GO:0098021">
    <property type="term" value="C:viral capsid, decoration"/>
    <property type="evidence" value="ECO:0007669"/>
    <property type="project" value="UniProtKB-KW"/>
</dbReference>
<sequence length="115" mass="13102">MNYANFGLDFLNSIASAAVEGKKLDLASKGLLLKNRALDAERDFNYARLAFEKHKFDTNNDLRIYGDALRVQALRAAGLRINPYSNGRQIYQDEADLANLHSYYSFYKTDQFQPA</sequence>
<evidence type="ECO:0000256" key="5">
    <source>
        <dbReference type="ARBA" id="ARBA00022561"/>
    </source>
</evidence>
<dbReference type="InterPro" id="IPR007996">
    <property type="entry name" value="Vesivirus_VP2"/>
</dbReference>
<evidence type="ECO:0000256" key="2">
    <source>
        <dbReference type="ARBA" id="ARBA00004328"/>
    </source>
</evidence>
<evidence type="ECO:0000256" key="4">
    <source>
        <dbReference type="ARBA" id="ARBA00022269"/>
    </source>
</evidence>
<evidence type="ECO:0000256" key="6">
    <source>
        <dbReference type="ARBA" id="ARBA00022844"/>
    </source>
</evidence>
<name>K9Y6U2_VESV</name>
<dbReference type="EMBL" id="JX047864">
    <property type="protein sequence ID" value="AFZ40062.1"/>
    <property type="molecule type" value="Genomic_RNA"/>
</dbReference>
<evidence type="ECO:0000313" key="11">
    <source>
        <dbReference type="Proteomes" id="UP000122347"/>
    </source>
</evidence>
<keyword evidence="6" id="KW-0946">Virion</keyword>
<dbReference type="Pfam" id="PF05332">
    <property type="entry name" value="Vesi_VP2"/>
    <property type="match status" value="1"/>
</dbReference>
<comment type="subcellular location">
    <subcellularLocation>
        <location evidence="1">Host cytoplasm</location>
    </subcellularLocation>
    <subcellularLocation>
        <location evidence="2">Virion</location>
    </subcellularLocation>
</comment>
<evidence type="ECO:0000256" key="8">
    <source>
        <dbReference type="ARBA" id="ARBA00023200"/>
    </source>
</evidence>
<dbReference type="Proteomes" id="UP000122347">
    <property type="component" value="Segment"/>
</dbReference>
<keyword evidence="7" id="KW-1232">Capsid decoration protein</keyword>
<evidence type="ECO:0000256" key="9">
    <source>
        <dbReference type="ARBA" id="ARBA00046962"/>
    </source>
</evidence>
<dbReference type="GO" id="GO:0030430">
    <property type="term" value="C:host cell cytoplasm"/>
    <property type="evidence" value="ECO:0007669"/>
    <property type="project" value="UniProtKB-SubCell"/>
</dbReference>
<comment type="subunit">
    <text evidence="9">Homooligomer. The portal-like structure consists in 12 copies of VP2. Interacts with capsid protein VP1.</text>
</comment>
<organism evidence="10 11">
    <name type="scientific">Reptile vesivirus Cro1</name>
    <dbReference type="NCBI Taxonomy" id="1266463"/>
    <lineage>
        <taxon>Viruses</taxon>
        <taxon>Riboviria</taxon>
        <taxon>Orthornavirae</taxon>
        <taxon>Pisuviricota</taxon>
        <taxon>Pisoniviricetes</taxon>
        <taxon>Picornavirales</taxon>
        <taxon>Caliciviridae</taxon>
        <taxon>Vesivirus</taxon>
        <taxon>Vesivirus exanthema</taxon>
        <taxon>Vesicular exanthema of swine virus</taxon>
    </lineage>
</organism>
<accession>K9Y6U2</accession>
<keyword evidence="5" id="KW-0167">Capsid protein</keyword>
<reference evidence="10 11" key="1">
    <citation type="journal article" date="2012" name="Virol. J.">
        <title>Genetic characterization of a reptilian calicivirus (Cro1).</title>
        <authorList>
            <person name="Sandoval-Jaime C."/>
            <person name="Parra G.I."/>
            <person name="Smith A.W."/>
            <person name="Green K.Y."/>
            <person name="Sosnovtsev S.V."/>
        </authorList>
    </citation>
    <scope>NUCLEOTIDE SEQUENCE [LARGE SCALE GENOMIC DNA]</scope>
    <source>
        <strain evidence="10">780032I/1978/US</strain>
    </source>
</reference>
<keyword evidence="8" id="KW-1035">Host cytoplasm</keyword>
<protein>
    <recommendedName>
        <fullName evidence="4">Minor capsid protein VP2</fullName>
    </recommendedName>
</protein>
<evidence type="ECO:0000313" key="10">
    <source>
        <dbReference type="EMBL" id="AFZ40062.1"/>
    </source>
</evidence>